<keyword evidence="1" id="KW-1133">Transmembrane helix</keyword>
<dbReference type="STRING" id="942150.IV64_GL001264"/>
<dbReference type="EMBL" id="JQCL01000098">
    <property type="protein sequence ID" value="KRO07810.1"/>
    <property type="molecule type" value="Genomic_DNA"/>
</dbReference>
<proteinExistence type="predicted"/>
<protein>
    <recommendedName>
        <fullName evidence="5">Cell surface protein</fullName>
    </recommendedName>
</protein>
<dbReference type="AlphaFoldDB" id="A0A0R2M7I6"/>
<feature type="chain" id="PRO_5006420459" description="Cell surface protein" evidence="2">
    <location>
        <begin position="30"/>
        <end position="132"/>
    </location>
</feature>
<evidence type="ECO:0000313" key="3">
    <source>
        <dbReference type="EMBL" id="KRO07810.1"/>
    </source>
</evidence>
<reference evidence="3 4" key="1">
    <citation type="journal article" date="2015" name="Genome Announc.">
        <title>Expanding the biotechnology potential of lactobacilli through comparative genomics of 213 strains and associated genera.</title>
        <authorList>
            <person name="Sun Z."/>
            <person name="Harris H.M."/>
            <person name="McCann A."/>
            <person name="Guo C."/>
            <person name="Argimon S."/>
            <person name="Zhang W."/>
            <person name="Yang X."/>
            <person name="Jeffery I.B."/>
            <person name="Cooney J.C."/>
            <person name="Kagawa T.F."/>
            <person name="Liu W."/>
            <person name="Song Y."/>
            <person name="Salvetti E."/>
            <person name="Wrobel A."/>
            <person name="Rasinkangas P."/>
            <person name="Parkhill J."/>
            <person name="Rea M.C."/>
            <person name="O'Sullivan O."/>
            <person name="Ritari J."/>
            <person name="Douillard F.P."/>
            <person name="Paul Ross R."/>
            <person name="Yang R."/>
            <person name="Briner A.E."/>
            <person name="Felis G.E."/>
            <person name="de Vos W.M."/>
            <person name="Barrangou R."/>
            <person name="Klaenhammer T.R."/>
            <person name="Caufield P.W."/>
            <person name="Cui Y."/>
            <person name="Zhang H."/>
            <person name="O'Toole P.W."/>
        </authorList>
    </citation>
    <scope>NUCLEOTIDE SEQUENCE [LARGE SCALE GENOMIC DNA]</scope>
    <source>
        <strain evidence="3 4">LMG 26013</strain>
    </source>
</reference>
<dbReference type="Proteomes" id="UP000051783">
    <property type="component" value="Unassembled WGS sequence"/>
</dbReference>
<gene>
    <name evidence="3" type="ORF">IV64_GL001264</name>
</gene>
<keyword evidence="2" id="KW-0732">Signal</keyword>
<keyword evidence="1" id="KW-0812">Transmembrane</keyword>
<sequence length="132" mass="14123">MIKLKTIKLGLAGALMLVIVWLMPVAAFAQSETQTGVSFTPSTSTVVDPATIQANHHIPTGQTIRQTDTGKASNAGAMAGTLQKTLQSGRLPQTAEAYAWYVRILGGLLLLSAVLGYLVWRDVQLTERGTTR</sequence>
<keyword evidence="4" id="KW-1185">Reference proteome</keyword>
<keyword evidence="1" id="KW-0472">Membrane</keyword>
<dbReference type="PATRIC" id="fig|942150.3.peg.1301"/>
<accession>A0A0R2M7I6</accession>
<feature type="signal peptide" evidence="2">
    <location>
        <begin position="1"/>
        <end position="29"/>
    </location>
</feature>
<feature type="transmembrane region" description="Helical" evidence="1">
    <location>
        <begin position="98"/>
        <end position="120"/>
    </location>
</feature>
<evidence type="ECO:0000256" key="1">
    <source>
        <dbReference type="SAM" id="Phobius"/>
    </source>
</evidence>
<evidence type="ECO:0008006" key="5">
    <source>
        <dbReference type="Google" id="ProtNLM"/>
    </source>
</evidence>
<name>A0A0R2M7I6_9LACO</name>
<evidence type="ECO:0000313" key="4">
    <source>
        <dbReference type="Proteomes" id="UP000051783"/>
    </source>
</evidence>
<organism evidence="3 4">
    <name type="scientific">Lactiplantibacillus xiangfangensis</name>
    <dbReference type="NCBI Taxonomy" id="942150"/>
    <lineage>
        <taxon>Bacteria</taxon>
        <taxon>Bacillati</taxon>
        <taxon>Bacillota</taxon>
        <taxon>Bacilli</taxon>
        <taxon>Lactobacillales</taxon>
        <taxon>Lactobacillaceae</taxon>
        <taxon>Lactiplantibacillus</taxon>
    </lineage>
</organism>
<comment type="caution">
    <text evidence="3">The sequence shown here is derived from an EMBL/GenBank/DDBJ whole genome shotgun (WGS) entry which is preliminary data.</text>
</comment>
<evidence type="ECO:0000256" key="2">
    <source>
        <dbReference type="SAM" id="SignalP"/>
    </source>
</evidence>